<reference evidence="1 2" key="1">
    <citation type="submission" date="2012-10" db="EMBL/GenBank/DDBJ databases">
        <authorList>
            <person name="Harkins D.M."/>
            <person name="Durkin A.S."/>
            <person name="Brinkac L.M."/>
            <person name="Selengut J.D."/>
            <person name="Sanka R."/>
            <person name="DePew J."/>
            <person name="Purushe J."/>
            <person name="Peacock S.J."/>
            <person name="Thaipadungpanit J."/>
            <person name="Wuthiekanun V.W."/>
            <person name="Day N.P."/>
            <person name="Vinetz J.M."/>
            <person name="Sutton G.G."/>
            <person name="Nelson W.C."/>
            <person name="Fouts D.E."/>
        </authorList>
    </citation>
    <scope>NUCLEOTIDE SEQUENCE [LARGE SCALE GENOMIC DNA]</scope>
    <source>
        <strain evidence="1 2">H1</strain>
    </source>
</reference>
<protein>
    <submittedName>
        <fullName evidence="1">Uncharacterized protein</fullName>
    </submittedName>
</protein>
<dbReference type="EMBL" id="AHMY02000028">
    <property type="protein sequence ID" value="EKO16347.1"/>
    <property type="molecule type" value="Genomic_DNA"/>
</dbReference>
<proteinExistence type="predicted"/>
<name>A0A0E2BGM2_9LEPT</name>
<dbReference type="Proteomes" id="UP000006253">
    <property type="component" value="Unassembled WGS sequence"/>
</dbReference>
<evidence type="ECO:0000313" key="1">
    <source>
        <dbReference type="EMBL" id="EKO16347.1"/>
    </source>
</evidence>
<comment type="caution">
    <text evidence="1">The sequence shown here is derived from an EMBL/GenBank/DDBJ whole genome shotgun (WGS) entry which is preliminary data.</text>
</comment>
<dbReference type="AlphaFoldDB" id="A0A0E2BGM2"/>
<accession>A0A0E2BGM2</accession>
<sequence>MQKSDWTMILFEFYSSSHNFQSLTGKSTICESSHRLSHITNF</sequence>
<gene>
    <name evidence="1" type="ORF">LEP1GSC081_3783</name>
</gene>
<organism evidence="1 2">
    <name type="scientific">Leptospira kirschneri str. H1</name>
    <dbReference type="NCBI Taxonomy" id="1049966"/>
    <lineage>
        <taxon>Bacteria</taxon>
        <taxon>Pseudomonadati</taxon>
        <taxon>Spirochaetota</taxon>
        <taxon>Spirochaetia</taxon>
        <taxon>Leptospirales</taxon>
        <taxon>Leptospiraceae</taxon>
        <taxon>Leptospira</taxon>
    </lineage>
</organism>
<evidence type="ECO:0000313" key="2">
    <source>
        <dbReference type="Proteomes" id="UP000006253"/>
    </source>
</evidence>